<name>A0ABD3VQP5_SINWO</name>
<dbReference type="Proteomes" id="UP001634394">
    <property type="component" value="Unassembled WGS sequence"/>
</dbReference>
<organism evidence="1 2">
    <name type="scientific">Sinanodonta woodiana</name>
    <name type="common">Chinese pond mussel</name>
    <name type="synonym">Anodonta woodiana</name>
    <dbReference type="NCBI Taxonomy" id="1069815"/>
    <lineage>
        <taxon>Eukaryota</taxon>
        <taxon>Metazoa</taxon>
        <taxon>Spiralia</taxon>
        <taxon>Lophotrochozoa</taxon>
        <taxon>Mollusca</taxon>
        <taxon>Bivalvia</taxon>
        <taxon>Autobranchia</taxon>
        <taxon>Heteroconchia</taxon>
        <taxon>Palaeoheterodonta</taxon>
        <taxon>Unionida</taxon>
        <taxon>Unionoidea</taxon>
        <taxon>Unionidae</taxon>
        <taxon>Unioninae</taxon>
        <taxon>Sinanodonta</taxon>
    </lineage>
</organism>
<reference evidence="1 2" key="1">
    <citation type="submission" date="2024-11" db="EMBL/GenBank/DDBJ databases">
        <title>Chromosome-level genome assembly of the freshwater bivalve Anodonta woodiana.</title>
        <authorList>
            <person name="Chen X."/>
        </authorList>
    </citation>
    <scope>NUCLEOTIDE SEQUENCE [LARGE SCALE GENOMIC DNA]</scope>
    <source>
        <strain evidence="1">MN2024</strain>
        <tissue evidence="1">Gills</tissue>
    </source>
</reference>
<keyword evidence="2" id="KW-1185">Reference proteome</keyword>
<feature type="non-terminal residue" evidence="1">
    <location>
        <position position="51"/>
    </location>
</feature>
<sequence>VTSDAVQSKVTSHVDLMTECAHNIIAAFKLRNGNVANCPVIGTKQLQNKGR</sequence>
<gene>
    <name evidence="1" type="ORF">ACJMK2_008688</name>
</gene>
<protein>
    <submittedName>
        <fullName evidence="1">Uncharacterized protein</fullName>
    </submittedName>
</protein>
<dbReference type="EMBL" id="JBJQND010000011">
    <property type="protein sequence ID" value="KAL3862735.1"/>
    <property type="molecule type" value="Genomic_DNA"/>
</dbReference>
<proteinExistence type="predicted"/>
<evidence type="ECO:0000313" key="2">
    <source>
        <dbReference type="Proteomes" id="UP001634394"/>
    </source>
</evidence>
<feature type="non-terminal residue" evidence="1">
    <location>
        <position position="1"/>
    </location>
</feature>
<dbReference type="AlphaFoldDB" id="A0ABD3VQP5"/>
<comment type="caution">
    <text evidence="1">The sequence shown here is derived from an EMBL/GenBank/DDBJ whole genome shotgun (WGS) entry which is preliminary data.</text>
</comment>
<accession>A0ABD3VQP5</accession>
<evidence type="ECO:0000313" key="1">
    <source>
        <dbReference type="EMBL" id="KAL3862735.1"/>
    </source>
</evidence>